<dbReference type="OMA" id="RICPAVG"/>
<dbReference type="OrthoDB" id="2289822at2759"/>
<evidence type="ECO:0000313" key="2">
    <source>
        <dbReference type="EMBL" id="SAL96798.1"/>
    </source>
</evidence>
<gene>
    <name evidence="2" type="primary">ABSGL_02222.1 scaffold 2855</name>
</gene>
<reference evidence="2" key="1">
    <citation type="submission" date="2016-04" db="EMBL/GenBank/DDBJ databases">
        <authorList>
            <person name="Evans L.H."/>
            <person name="Alamgir A."/>
            <person name="Owens N."/>
            <person name="Weber N.D."/>
            <person name="Virtaneva K."/>
            <person name="Barbian K."/>
            <person name="Babar A."/>
            <person name="Rosenke K."/>
        </authorList>
    </citation>
    <scope>NUCLEOTIDE SEQUENCE [LARGE SCALE GENOMIC DNA]</scope>
    <source>
        <strain evidence="2">CBS 101.48</strain>
    </source>
</reference>
<dbReference type="Pfam" id="PF02992">
    <property type="entry name" value="Transposase_21"/>
    <property type="match status" value="1"/>
</dbReference>
<accession>A0A163LUN5</accession>
<dbReference type="InterPro" id="IPR004242">
    <property type="entry name" value="Transposase_21"/>
</dbReference>
<dbReference type="STRING" id="4829.A0A163LUN5"/>
<keyword evidence="3" id="KW-1185">Reference proteome</keyword>
<organism evidence="2">
    <name type="scientific">Absidia glauca</name>
    <name type="common">Pin mould</name>
    <dbReference type="NCBI Taxonomy" id="4829"/>
    <lineage>
        <taxon>Eukaryota</taxon>
        <taxon>Fungi</taxon>
        <taxon>Fungi incertae sedis</taxon>
        <taxon>Mucoromycota</taxon>
        <taxon>Mucoromycotina</taxon>
        <taxon>Mucoromycetes</taxon>
        <taxon>Mucorales</taxon>
        <taxon>Cunninghamellaceae</taxon>
        <taxon>Absidia</taxon>
    </lineage>
</organism>
<protein>
    <recommendedName>
        <fullName evidence="4">Transposase family Tnp2 protein</fullName>
    </recommendedName>
</protein>
<feature type="region of interest" description="Disordered" evidence="1">
    <location>
        <begin position="641"/>
        <end position="664"/>
    </location>
</feature>
<evidence type="ECO:0008006" key="4">
    <source>
        <dbReference type="Google" id="ProtNLM"/>
    </source>
</evidence>
<proteinExistence type="predicted"/>
<dbReference type="InParanoid" id="A0A163LUN5"/>
<dbReference type="Proteomes" id="UP000078561">
    <property type="component" value="Unassembled WGS sequence"/>
</dbReference>
<sequence length="686" mass="76962">MNAHAEVCLYRHTLDSLFDSSSEASASYIEEPMTALDSDMPDFDSDHMDSLSQFDSPAFDDLFEADSQEMEAPINITFPPKNMELQYMALFGLDLEKIVLDNRITEKGYAAVVKLINEIVAKVAPGHERLPSPYKSRKQLEQAYPVKAMRYDTCVDGCMLFTKDTEVECCQCHQHRYDDEMKPLRTINVLPITQQLGLLLYNKETRQDLHHRSEYSLSGNYDDVFSGSYYQGLMDQHFTNEYDIAIGLYTDGFTPSSKSSSSLTMVHLVIYNYHPSIRVRTERMLQVCVMPGPKSPKGAGFWSFLGPLMDELEVLATAGMAVTCDDGTTVRSKVHLLVATGDMPAVTALCGHSGHMSTYGCRICPAVGVAGWNGYGKFIVPNARNLGLAWWPKDVFQEGGIKHQAINPTPISARSTFKGPEMFALDEMHMIGHGLCYQLVSLMEGGKRDKKDYTTSDLYLGPQETARLFGLMEDSLPNIPTTFDGAFKKPFGKHSTRAVDWIDMARYVIPALFVPRLADPLAQTAVLSLISCIQIALKKEIRPEELIDMKSFLTTWNGYLLNQVEEGKLPVNVFTPNQHYMQHLPDIISRLGPPIMYSTRCLERTIGHYKRRLKSAVDPGVECGNLIVKLSANRYLTLMGINDNDDDNDNDNEDRAPPPTNHYNDIISTGYGIDSRNVALHWGQCR</sequence>
<feature type="compositionally biased region" description="Acidic residues" evidence="1">
    <location>
        <begin position="643"/>
        <end position="652"/>
    </location>
</feature>
<dbReference type="EMBL" id="LT551276">
    <property type="protein sequence ID" value="SAL96798.1"/>
    <property type="molecule type" value="Genomic_DNA"/>
</dbReference>
<evidence type="ECO:0000313" key="3">
    <source>
        <dbReference type="Proteomes" id="UP000078561"/>
    </source>
</evidence>
<evidence type="ECO:0000256" key="1">
    <source>
        <dbReference type="SAM" id="MobiDB-lite"/>
    </source>
</evidence>
<name>A0A163LUN5_ABSGL</name>
<dbReference type="AlphaFoldDB" id="A0A163LUN5"/>